<evidence type="ECO:0000256" key="5">
    <source>
        <dbReference type="ARBA" id="ARBA00023136"/>
    </source>
</evidence>
<evidence type="ECO:0000256" key="4">
    <source>
        <dbReference type="ARBA" id="ARBA00022692"/>
    </source>
</evidence>
<reference evidence="12" key="1">
    <citation type="journal article" date="2019" name="Int. J. Syst. Evol. Microbiol.">
        <title>The Global Catalogue of Microorganisms (GCM) 10K type strain sequencing project: providing services to taxonomists for standard genome sequencing and annotation.</title>
        <authorList>
            <consortium name="The Broad Institute Genomics Platform"/>
            <consortium name="The Broad Institute Genome Sequencing Center for Infectious Disease"/>
            <person name="Wu L."/>
            <person name="Ma J."/>
        </authorList>
    </citation>
    <scope>NUCLEOTIDE SEQUENCE [LARGE SCALE GENOMIC DNA]</scope>
    <source>
        <strain evidence="12">KCTC 23299</strain>
    </source>
</reference>
<evidence type="ECO:0000256" key="2">
    <source>
        <dbReference type="ARBA" id="ARBA00022448"/>
    </source>
</evidence>
<comment type="similarity">
    <text evidence="7">Belongs to the TonB-dependent receptor family.</text>
</comment>
<dbReference type="RefSeq" id="WP_386102633.1">
    <property type="nucleotide sequence ID" value="NZ_JBHUOZ010000003.1"/>
</dbReference>
<evidence type="ECO:0000256" key="1">
    <source>
        <dbReference type="ARBA" id="ARBA00004571"/>
    </source>
</evidence>
<dbReference type="PROSITE" id="PS52016">
    <property type="entry name" value="TONB_DEPENDENT_REC_3"/>
    <property type="match status" value="1"/>
</dbReference>
<feature type="signal peptide" evidence="9">
    <location>
        <begin position="1"/>
        <end position="19"/>
    </location>
</feature>
<dbReference type="NCBIfam" id="TIGR04057">
    <property type="entry name" value="SusC_RagA_signa"/>
    <property type="match status" value="1"/>
</dbReference>
<comment type="caution">
    <text evidence="11">The sequence shown here is derived from an EMBL/GenBank/DDBJ whole genome shotgun (WGS) entry which is preliminary data.</text>
</comment>
<feature type="domain" description="TonB-dependent receptor plug" evidence="10">
    <location>
        <begin position="133"/>
        <end position="265"/>
    </location>
</feature>
<protein>
    <submittedName>
        <fullName evidence="11">SusC/RagA family TonB-linked outer membrane protein</fullName>
    </submittedName>
</protein>
<dbReference type="Pfam" id="PF07715">
    <property type="entry name" value="Plug"/>
    <property type="match status" value="1"/>
</dbReference>
<dbReference type="InterPro" id="IPR023997">
    <property type="entry name" value="TonB-dep_OMP_SusC/RagA_CS"/>
</dbReference>
<dbReference type="InterPro" id="IPR012910">
    <property type="entry name" value="Plug_dom"/>
</dbReference>
<dbReference type="Gene3D" id="2.40.170.20">
    <property type="entry name" value="TonB-dependent receptor, beta-barrel domain"/>
    <property type="match status" value="1"/>
</dbReference>
<evidence type="ECO:0000256" key="8">
    <source>
        <dbReference type="SAM" id="MobiDB-lite"/>
    </source>
</evidence>
<accession>A0ABW6AC14</accession>
<keyword evidence="3 7" id="KW-1134">Transmembrane beta strand</keyword>
<evidence type="ECO:0000256" key="3">
    <source>
        <dbReference type="ARBA" id="ARBA00022452"/>
    </source>
</evidence>
<dbReference type="SUPFAM" id="SSF56935">
    <property type="entry name" value="Porins"/>
    <property type="match status" value="1"/>
</dbReference>
<evidence type="ECO:0000313" key="11">
    <source>
        <dbReference type="EMBL" id="MFD2921738.1"/>
    </source>
</evidence>
<feature type="chain" id="PRO_5046362428" evidence="9">
    <location>
        <begin position="20"/>
        <end position="1074"/>
    </location>
</feature>
<dbReference type="SUPFAM" id="SSF49464">
    <property type="entry name" value="Carboxypeptidase regulatory domain-like"/>
    <property type="match status" value="1"/>
</dbReference>
<dbReference type="InterPro" id="IPR039426">
    <property type="entry name" value="TonB-dep_rcpt-like"/>
</dbReference>
<dbReference type="InterPro" id="IPR008969">
    <property type="entry name" value="CarboxyPept-like_regulatory"/>
</dbReference>
<keyword evidence="9" id="KW-0732">Signal</keyword>
<dbReference type="Gene3D" id="2.60.40.1120">
    <property type="entry name" value="Carboxypeptidase-like, regulatory domain"/>
    <property type="match status" value="1"/>
</dbReference>
<keyword evidence="2 7" id="KW-0813">Transport</keyword>
<keyword evidence="12" id="KW-1185">Reference proteome</keyword>
<dbReference type="InterPro" id="IPR036942">
    <property type="entry name" value="Beta-barrel_TonB_sf"/>
</dbReference>
<organism evidence="11 12">
    <name type="scientific">Terrimonas rubra</name>
    <dbReference type="NCBI Taxonomy" id="1035890"/>
    <lineage>
        <taxon>Bacteria</taxon>
        <taxon>Pseudomonadati</taxon>
        <taxon>Bacteroidota</taxon>
        <taxon>Chitinophagia</taxon>
        <taxon>Chitinophagales</taxon>
        <taxon>Chitinophagaceae</taxon>
        <taxon>Terrimonas</taxon>
    </lineage>
</organism>
<dbReference type="InterPro" id="IPR023996">
    <property type="entry name" value="TonB-dep_OMP_SusC/RagA"/>
</dbReference>
<proteinExistence type="inferred from homology"/>
<dbReference type="EMBL" id="JBHUOZ010000003">
    <property type="protein sequence ID" value="MFD2921738.1"/>
    <property type="molecule type" value="Genomic_DNA"/>
</dbReference>
<evidence type="ECO:0000256" key="6">
    <source>
        <dbReference type="ARBA" id="ARBA00023237"/>
    </source>
</evidence>
<evidence type="ECO:0000259" key="10">
    <source>
        <dbReference type="Pfam" id="PF07715"/>
    </source>
</evidence>
<evidence type="ECO:0000313" key="12">
    <source>
        <dbReference type="Proteomes" id="UP001597511"/>
    </source>
</evidence>
<sequence length="1074" mass="118404">MKRLLFFCMVLQLGSYASGADKVPGKNDRDRITNNRPVEDIVIRGKVVNENGDAIAGVNVQAKGFPKTVITDNKGNYMLVVQLDTAEIVFSYAGYATQTIKVEKARVLNVKLVPDARDMDEVVVTALGIKREQRALGYSVTTVKGEELTEALSNNWMDALSGKVAGLNLLRSNAGPVGGTKIILRGENNLTGENEALIVVDGVVINSGSGRRTGSSAAYGTGSDNMPVDYGSSMDDINPEDIENLTVLKGPSAAALYGSRAANGAIIITTKAGSKKGKGIGITLNSNASFESVNRWPDLQYEYGQGLNGAAHYSYGTTVDGPSTSGTSSAYGPKFDGQYFYQYDPARQNVGTERTLWKAYDNITDFFETGRTLTNTISIDGGSDKTSARFSATNVNNTWIMPNTGYKRTTLALSVNSKVTNKLTVSAKVNYGNRNSDNLPGAGYGNQSLMYWFIFWQPNADLNWLKNYWVNGQEQKKIAYPYSTYPENPYAISYEFINGNNRHTINGNAQVNYQFTREFNAMVRASIDQSSEDRYQDRPWDAGSRLPEGSHRTQDIFSREASADFLLKYAKNITKHIDVSATVGGSTLRNQYRITSLMSDGLMFPGVYNHNNSKYGVKTTQEIQNFETNSFYYLVTAGYKNFLFFDMTGRWDWWSTLASPQFPDKKVWGYYPSYNASFVLSEVVNLPSVIDFVKLRASVSGVGSGVQKPYLTQNYYESPNTLIGGSLANNNLLSNPLINPLRTRSFEVGTDIRLFKSRVSLDVAAYKGNTYNQHLQRIIDAATGAQRRLTNIGEVSNTGLEIGLTTKQLVSKKGLNWSTTFTFSTNRNRIEELADSSIVLQQRSIGASQIVGKVGGSMGDMYGIGYQRAPDGQIIYDAATGYALLTEEVIYLGNTIPKGRASIGNTFSYKGFRLNFLFDTQWGGVGHSQTNHKLSEQGKLKQTLPGRYSGIIGEGVVRTADGKFVPNTTIATNIDEYYRTHWGSNQGEGNTFPTDFIKFREARIDYTFEKKVLAKLGLQKASVGIYGRNLFIWSKWPAFDPEFGTLDGSDIVKGFEIAQFPSTRSIGVNLIVGF</sequence>
<dbReference type="Pfam" id="PF13715">
    <property type="entry name" value="CarbopepD_reg_2"/>
    <property type="match status" value="1"/>
</dbReference>
<feature type="region of interest" description="Disordered" evidence="8">
    <location>
        <begin position="530"/>
        <end position="553"/>
    </location>
</feature>
<name>A0ABW6AC14_9BACT</name>
<evidence type="ECO:0000256" key="9">
    <source>
        <dbReference type="SAM" id="SignalP"/>
    </source>
</evidence>
<comment type="subcellular location">
    <subcellularLocation>
        <location evidence="1 7">Cell outer membrane</location>
        <topology evidence="1 7">Multi-pass membrane protein</topology>
    </subcellularLocation>
</comment>
<dbReference type="InterPro" id="IPR037066">
    <property type="entry name" value="Plug_dom_sf"/>
</dbReference>
<keyword evidence="5 7" id="KW-0472">Membrane</keyword>
<evidence type="ECO:0000256" key="7">
    <source>
        <dbReference type="PROSITE-ProRule" id="PRU01360"/>
    </source>
</evidence>
<keyword evidence="6 7" id="KW-0998">Cell outer membrane</keyword>
<keyword evidence="4 7" id="KW-0812">Transmembrane</keyword>
<dbReference type="Proteomes" id="UP001597511">
    <property type="component" value="Unassembled WGS sequence"/>
</dbReference>
<dbReference type="Gene3D" id="2.170.130.10">
    <property type="entry name" value="TonB-dependent receptor, plug domain"/>
    <property type="match status" value="1"/>
</dbReference>
<dbReference type="NCBIfam" id="TIGR04056">
    <property type="entry name" value="OMP_RagA_SusC"/>
    <property type="match status" value="1"/>
</dbReference>
<feature type="compositionally biased region" description="Basic and acidic residues" evidence="8">
    <location>
        <begin position="531"/>
        <end position="540"/>
    </location>
</feature>
<gene>
    <name evidence="11" type="ORF">ACFS6H_18605</name>
</gene>